<dbReference type="InParanoid" id="A0A140LDP7"/>
<dbReference type="InterPro" id="IPR016155">
    <property type="entry name" value="Mopterin_synth/thiamin_S_b"/>
</dbReference>
<reference evidence="1 2" key="1">
    <citation type="submission" date="2015-12" db="EMBL/GenBank/DDBJ databases">
        <title>Draft genome sequnece of Fervidicola ferrireducens strain Y170.</title>
        <authorList>
            <person name="Patel B.K."/>
        </authorList>
    </citation>
    <scope>NUCLEOTIDE SEQUENCE [LARGE SCALE GENOMIC DNA]</scope>
    <source>
        <strain evidence="1 2">Y170</strain>
    </source>
</reference>
<accession>A0A140LDP7</accession>
<name>A0A140LDP7_9FIRM</name>
<proteinExistence type="predicted"/>
<dbReference type="PANTHER" id="PTHR34472">
    <property type="entry name" value="SULFUR CARRIER PROTEIN THIS"/>
    <property type="match status" value="1"/>
</dbReference>
<evidence type="ECO:0000313" key="2">
    <source>
        <dbReference type="Proteomes" id="UP000070427"/>
    </source>
</evidence>
<dbReference type="InterPro" id="IPR010035">
    <property type="entry name" value="Thi_S"/>
</dbReference>
<dbReference type="Proteomes" id="UP000070427">
    <property type="component" value="Unassembled WGS sequence"/>
</dbReference>
<dbReference type="AlphaFoldDB" id="A0A140LDP7"/>
<evidence type="ECO:0000313" key="1">
    <source>
        <dbReference type="EMBL" id="KXG78672.1"/>
    </source>
</evidence>
<comment type="caution">
    <text evidence="1">The sequence shown here is derived from an EMBL/GenBank/DDBJ whole genome shotgun (WGS) entry which is preliminary data.</text>
</comment>
<dbReference type="CDD" id="cd00565">
    <property type="entry name" value="Ubl_ThiS"/>
    <property type="match status" value="1"/>
</dbReference>
<evidence type="ECO:0008006" key="3">
    <source>
        <dbReference type="Google" id="ProtNLM"/>
    </source>
</evidence>
<dbReference type="Pfam" id="PF02597">
    <property type="entry name" value="ThiS"/>
    <property type="match status" value="1"/>
</dbReference>
<dbReference type="InterPro" id="IPR012675">
    <property type="entry name" value="Beta-grasp_dom_sf"/>
</dbReference>
<dbReference type="EMBL" id="LOED01000001">
    <property type="protein sequence ID" value="KXG78672.1"/>
    <property type="molecule type" value="Genomic_DNA"/>
</dbReference>
<protein>
    <recommendedName>
        <fullName evidence="3">Sulfur carrier protein ThiS</fullName>
    </recommendedName>
</protein>
<dbReference type="RefSeq" id="WP_066350516.1">
    <property type="nucleotide sequence ID" value="NZ_LOED01000001.1"/>
</dbReference>
<dbReference type="OrthoDB" id="9810692at2"/>
<organism evidence="1 2">
    <name type="scientific">Fervidicola ferrireducens</name>
    <dbReference type="NCBI Taxonomy" id="520764"/>
    <lineage>
        <taxon>Bacteria</taxon>
        <taxon>Bacillati</taxon>
        <taxon>Bacillota</taxon>
        <taxon>Clostridia</taxon>
        <taxon>Thermosediminibacterales</taxon>
        <taxon>Thermosediminibacteraceae</taxon>
        <taxon>Fervidicola</taxon>
    </lineage>
</organism>
<dbReference type="PANTHER" id="PTHR34472:SF1">
    <property type="entry name" value="SULFUR CARRIER PROTEIN THIS"/>
    <property type="match status" value="1"/>
</dbReference>
<dbReference type="NCBIfam" id="TIGR01683">
    <property type="entry name" value="thiS"/>
    <property type="match status" value="1"/>
</dbReference>
<keyword evidence="2" id="KW-1185">Reference proteome</keyword>
<dbReference type="InterPro" id="IPR003749">
    <property type="entry name" value="ThiS/MoaD-like"/>
</dbReference>
<dbReference type="Gene3D" id="3.10.20.30">
    <property type="match status" value="1"/>
</dbReference>
<gene>
    <name evidence="1" type="ORF">AN618_00100</name>
</gene>
<dbReference type="STRING" id="520764.AN618_00100"/>
<sequence>MIKVNNEDMDFTDGMTIEDVLRIKRYSHPMITVIVNGKVIPVDSYSTHKIKDGDVINVIHMMSGGC</sequence>
<dbReference type="SUPFAM" id="SSF54285">
    <property type="entry name" value="MoaD/ThiS"/>
    <property type="match status" value="1"/>
</dbReference>